<feature type="domain" description="ABC-type transport auxiliary lipoprotein component" evidence="1">
    <location>
        <begin position="38"/>
        <end position="202"/>
    </location>
</feature>
<accession>A0ABW2KT16</accession>
<sequence length="225" mass="24597">MTFDPNRRRLLGLTATLPLLGGCTVADVLTPPPPPRLYVLSPAKEFTAGLPRVDWQLLVETPLANTGIDTARIALGETQSRLTYFAGANWVDRAPSMAQLLLIESFENSNRIVAVGREATGLRADFILKTDLRDFQAEYNGGTPGESRPVGRVRMTAKLVRMPRRIIIASESFAAQVPAKGAAFTDMIEAMDGALEAVMRRMVEWTIRQGHANVEADPIPAALDR</sequence>
<dbReference type="RefSeq" id="WP_377356572.1">
    <property type="nucleotide sequence ID" value="NZ_JBHTCM010000004.1"/>
</dbReference>
<evidence type="ECO:0000313" key="3">
    <source>
        <dbReference type="Proteomes" id="UP001596456"/>
    </source>
</evidence>
<gene>
    <name evidence="2" type="ORF">ACFQPS_03845</name>
</gene>
<proteinExistence type="predicted"/>
<reference evidence="3" key="1">
    <citation type="journal article" date="2019" name="Int. J. Syst. Evol. Microbiol.">
        <title>The Global Catalogue of Microorganisms (GCM) 10K type strain sequencing project: providing services to taxonomists for standard genome sequencing and annotation.</title>
        <authorList>
            <consortium name="The Broad Institute Genomics Platform"/>
            <consortium name="The Broad Institute Genome Sequencing Center for Infectious Disease"/>
            <person name="Wu L."/>
            <person name="Ma J."/>
        </authorList>
    </citation>
    <scope>NUCLEOTIDE SEQUENCE [LARGE SCALE GENOMIC DNA]</scope>
    <source>
        <strain evidence="3">CGMCC 1.16275</strain>
    </source>
</reference>
<protein>
    <submittedName>
        <fullName evidence="2">ABC-type transport auxiliary lipoprotein family protein</fullName>
    </submittedName>
</protein>
<dbReference type="EMBL" id="JBHTCM010000004">
    <property type="protein sequence ID" value="MFC7332282.1"/>
    <property type="molecule type" value="Genomic_DNA"/>
</dbReference>
<dbReference type="InterPro" id="IPR005586">
    <property type="entry name" value="ABC_trans_aux"/>
</dbReference>
<evidence type="ECO:0000313" key="2">
    <source>
        <dbReference type="EMBL" id="MFC7332282.1"/>
    </source>
</evidence>
<dbReference type="SUPFAM" id="SSF159594">
    <property type="entry name" value="XCC0632-like"/>
    <property type="match status" value="1"/>
</dbReference>
<dbReference type="Pfam" id="PF03886">
    <property type="entry name" value="ABC_trans_aux"/>
    <property type="match status" value="1"/>
</dbReference>
<comment type="caution">
    <text evidence="2">The sequence shown here is derived from an EMBL/GenBank/DDBJ whole genome shotgun (WGS) entry which is preliminary data.</text>
</comment>
<organism evidence="2 3">
    <name type="scientific">Rhodocista pekingensis</name>
    <dbReference type="NCBI Taxonomy" id="201185"/>
    <lineage>
        <taxon>Bacteria</taxon>
        <taxon>Pseudomonadati</taxon>
        <taxon>Pseudomonadota</taxon>
        <taxon>Alphaproteobacteria</taxon>
        <taxon>Rhodospirillales</taxon>
        <taxon>Azospirillaceae</taxon>
        <taxon>Rhodocista</taxon>
    </lineage>
</organism>
<dbReference type="Proteomes" id="UP001596456">
    <property type="component" value="Unassembled WGS sequence"/>
</dbReference>
<dbReference type="Gene3D" id="3.40.50.10610">
    <property type="entry name" value="ABC-type transport auxiliary lipoprotein component"/>
    <property type="match status" value="1"/>
</dbReference>
<name>A0ABW2KT16_9PROT</name>
<dbReference type="PROSITE" id="PS51257">
    <property type="entry name" value="PROKAR_LIPOPROTEIN"/>
    <property type="match status" value="1"/>
</dbReference>
<keyword evidence="3" id="KW-1185">Reference proteome</keyword>
<keyword evidence="2" id="KW-0449">Lipoprotein</keyword>
<evidence type="ECO:0000259" key="1">
    <source>
        <dbReference type="Pfam" id="PF03886"/>
    </source>
</evidence>